<evidence type="ECO:0000256" key="2">
    <source>
        <dbReference type="ARBA" id="ARBA00022884"/>
    </source>
</evidence>
<dbReference type="InterPro" id="IPR001021">
    <property type="entry name" value="Ribosomal_bL25_long"/>
</dbReference>
<dbReference type="Gene3D" id="2.40.240.10">
    <property type="entry name" value="Ribosomal Protein L25, Chain P"/>
    <property type="match status" value="1"/>
</dbReference>
<evidence type="ECO:0000313" key="8">
    <source>
        <dbReference type="EMBL" id="MDO2409431.1"/>
    </source>
</evidence>
<keyword evidence="2 5" id="KW-0694">RNA-binding</keyword>
<dbReference type="NCBIfam" id="TIGR00731">
    <property type="entry name" value="bL25_bact_ctc"/>
    <property type="match status" value="1"/>
</dbReference>
<accession>A0ABT8T7D8</accession>
<name>A0ABT8T7D8_9BACT</name>
<evidence type="ECO:0000256" key="3">
    <source>
        <dbReference type="ARBA" id="ARBA00022980"/>
    </source>
</evidence>
<dbReference type="Proteomes" id="UP001171111">
    <property type="component" value="Unassembled WGS sequence"/>
</dbReference>
<reference evidence="8 9" key="1">
    <citation type="submission" date="2023-06" db="EMBL/GenBank/DDBJ databases">
        <title>Campylobacter magnum sp. nov., isolated from cecal contents of domestic pigs (Sus scrofa domesticus).</title>
        <authorList>
            <person name="Papic B."/>
            <person name="Gruntar I."/>
        </authorList>
    </citation>
    <scope>NUCLEOTIDE SEQUENCE [LARGE SCALE GENOMIC DNA]</scope>
    <source>
        <strain evidence="9">34484-21</strain>
    </source>
</reference>
<keyword evidence="3 5" id="KW-0689">Ribosomal protein</keyword>
<dbReference type="InterPro" id="IPR037121">
    <property type="entry name" value="Ribosomal_bL25_C"/>
</dbReference>
<dbReference type="SUPFAM" id="SSF50715">
    <property type="entry name" value="Ribosomal protein L25-like"/>
    <property type="match status" value="1"/>
</dbReference>
<comment type="caution">
    <text evidence="8">The sequence shown here is derived from an EMBL/GenBank/DDBJ whole genome shotgun (WGS) entry which is preliminary data.</text>
</comment>
<comment type="function">
    <text evidence="5">This is one of the proteins that binds to the 5S RNA in the ribosome where it forms part of the central protuberance.</text>
</comment>
<keyword evidence="4 5" id="KW-0687">Ribonucleoprotein</keyword>
<dbReference type="InterPro" id="IPR020056">
    <property type="entry name" value="Rbsml_bL25/Gln-tRNA_synth_N"/>
</dbReference>
<protein>
    <recommendedName>
        <fullName evidence="5">Large ribosomal subunit protein bL25</fullName>
    </recommendedName>
    <alternativeName>
        <fullName evidence="5">General stress protein CTC</fullName>
    </alternativeName>
</protein>
<dbReference type="Gene3D" id="2.170.120.20">
    <property type="entry name" value="Ribosomal protein L25, beta domain"/>
    <property type="match status" value="1"/>
</dbReference>
<dbReference type="NCBIfam" id="NF004129">
    <property type="entry name" value="PRK05618.1-4"/>
    <property type="match status" value="1"/>
</dbReference>
<dbReference type="InterPro" id="IPR020930">
    <property type="entry name" value="Ribosomal_uL5_bac-type"/>
</dbReference>
<dbReference type="HAMAP" id="MF_01334">
    <property type="entry name" value="Ribosomal_bL25_CTC"/>
    <property type="match status" value="1"/>
</dbReference>
<evidence type="ECO:0000259" key="6">
    <source>
        <dbReference type="Pfam" id="PF01386"/>
    </source>
</evidence>
<gene>
    <name evidence="5" type="primary">rplY</name>
    <name evidence="5" type="synonym">ctc</name>
    <name evidence="8" type="ORF">Q2362_04870</name>
</gene>
<sequence>MLEGILRESIDSKATKALRKDGYLIANIYAKGMENVHCAFKLNDFIKAVKAKDTLKFSVKVAGKIYEVVVAEYQKHPVTSVLKHVDLRVVLPNEVSKYYIPVVTTGVAKGLKNKGLIVHSKRRLLVKCAGKDLPNAFIVDVTPLDVGDSVLVRDIPVPAGVVMREPESVAVLGCVKAK</sequence>
<dbReference type="PANTHER" id="PTHR33284:SF1">
    <property type="entry name" value="RIBOSOMAL PROTEIN L25_GLN-TRNA SYNTHETASE, ANTI-CODON-BINDING DOMAIN-CONTAINING PROTEIN"/>
    <property type="match status" value="1"/>
</dbReference>
<evidence type="ECO:0000313" key="9">
    <source>
        <dbReference type="Proteomes" id="UP001171111"/>
    </source>
</evidence>
<evidence type="ECO:0000256" key="1">
    <source>
        <dbReference type="ARBA" id="ARBA00022730"/>
    </source>
</evidence>
<dbReference type="GO" id="GO:0005840">
    <property type="term" value="C:ribosome"/>
    <property type="evidence" value="ECO:0007669"/>
    <property type="project" value="UniProtKB-KW"/>
</dbReference>
<dbReference type="RefSeq" id="WP_273932739.1">
    <property type="nucleotide sequence ID" value="NZ_JAQSLK010000005.1"/>
</dbReference>
<dbReference type="Pfam" id="PF01386">
    <property type="entry name" value="Ribosomal_L25p"/>
    <property type="match status" value="1"/>
</dbReference>
<proteinExistence type="inferred from homology"/>
<feature type="domain" description="Large ribosomal subunit protein bL25 L25" evidence="6">
    <location>
        <begin position="2"/>
        <end position="87"/>
    </location>
</feature>
<evidence type="ECO:0000256" key="5">
    <source>
        <dbReference type="HAMAP-Rule" id="MF_01334"/>
    </source>
</evidence>
<feature type="domain" description="Large ribosomal subunit protein bL25 beta" evidence="7">
    <location>
        <begin position="99"/>
        <end position="176"/>
    </location>
</feature>
<dbReference type="InterPro" id="IPR029751">
    <property type="entry name" value="Ribosomal_L25_dom"/>
</dbReference>
<comment type="subunit">
    <text evidence="5">Part of the 50S ribosomal subunit; part of the 5S rRNA/L5/L18/L25 subcomplex. Contacts the 5S rRNA. Binds to the 5S rRNA independently of L5 and L18.</text>
</comment>
<dbReference type="Pfam" id="PF14693">
    <property type="entry name" value="Ribosomal_TL5_C"/>
    <property type="match status" value="1"/>
</dbReference>
<comment type="similarity">
    <text evidence="5">Belongs to the bacterial ribosomal protein bL25 family. CTC subfamily.</text>
</comment>
<keyword evidence="9" id="KW-1185">Reference proteome</keyword>
<keyword evidence="1 5" id="KW-0699">rRNA-binding</keyword>
<dbReference type="CDD" id="cd00495">
    <property type="entry name" value="Ribosomal_L25_TL5_CTC"/>
    <property type="match status" value="1"/>
</dbReference>
<dbReference type="InterPro" id="IPR011035">
    <property type="entry name" value="Ribosomal_bL25/Gln-tRNA_synth"/>
</dbReference>
<dbReference type="InterPro" id="IPR020057">
    <property type="entry name" value="Ribosomal_bL25_b-dom"/>
</dbReference>
<evidence type="ECO:0000256" key="4">
    <source>
        <dbReference type="ARBA" id="ARBA00023274"/>
    </source>
</evidence>
<evidence type="ECO:0000259" key="7">
    <source>
        <dbReference type="Pfam" id="PF14693"/>
    </source>
</evidence>
<dbReference type="PANTHER" id="PTHR33284">
    <property type="entry name" value="RIBOSOMAL PROTEIN L25/GLN-TRNA SYNTHETASE, ANTI-CODON-BINDING DOMAIN-CONTAINING PROTEIN"/>
    <property type="match status" value="1"/>
</dbReference>
<organism evidence="8 9">
    <name type="scientific">Campylobacter magnus</name>
    <dbReference type="NCBI Taxonomy" id="3026462"/>
    <lineage>
        <taxon>Bacteria</taxon>
        <taxon>Pseudomonadati</taxon>
        <taxon>Campylobacterota</taxon>
        <taxon>Epsilonproteobacteria</taxon>
        <taxon>Campylobacterales</taxon>
        <taxon>Campylobacteraceae</taxon>
        <taxon>Campylobacter</taxon>
    </lineage>
</organism>
<dbReference type="EMBL" id="JAULJQ010000005">
    <property type="protein sequence ID" value="MDO2409431.1"/>
    <property type="molecule type" value="Genomic_DNA"/>
</dbReference>